<dbReference type="PRINTS" id="PR00605">
    <property type="entry name" value="CYTCHROMECIC"/>
</dbReference>
<dbReference type="SUPFAM" id="SSF46626">
    <property type="entry name" value="Cytochrome c"/>
    <property type="match status" value="1"/>
</dbReference>
<proteinExistence type="inferred from homology"/>
<name>A0A896SPP0_9FLOR</name>
<feature type="signal peptide" evidence="10">
    <location>
        <begin position="1"/>
        <end position="26"/>
    </location>
</feature>
<evidence type="ECO:0000259" key="11">
    <source>
        <dbReference type="PROSITE" id="PS51007"/>
    </source>
</evidence>
<keyword evidence="12" id="KW-0934">Plastid</keyword>
<evidence type="ECO:0000256" key="7">
    <source>
        <dbReference type="ARBA" id="ARBA00022982"/>
    </source>
</evidence>
<dbReference type="InterPro" id="IPR036909">
    <property type="entry name" value="Cyt_c-like_dom_sf"/>
</dbReference>
<keyword evidence="4 10" id="KW-0813">Transport</keyword>
<dbReference type="GO" id="GO:0015979">
    <property type="term" value="P:photosynthesis"/>
    <property type="evidence" value="ECO:0007669"/>
    <property type="project" value="UniProtKB-UniRule"/>
</dbReference>
<dbReference type="GeneID" id="67279377"/>
<evidence type="ECO:0000313" key="12">
    <source>
        <dbReference type="EMBL" id="QSD57022.1"/>
    </source>
</evidence>
<evidence type="ECO:0000256" key="10">
    <source>
        <dbReference type="HAMAP-Rule" id="MF_00594"/>
    </source>
</evidence>
<comment type="subcellular location">
    <subcellularLocation>
        <location evidence="2 10">Plastid</location>
        <location evidence="2 10">Chloroplast thylakoid lumen</location>
    </subcellularLocation>
</comment>
<reference evidence="12" key="1">
    <citation type="submission" date="2020-11" db="EMBL/GenBank/DDBJ databases">
        <authorList>
            <person name="Paiano M.O."/>
        </authorList>
    </citation>
    <scope>NUCLEOTIDE SEQUENCE</scope>
</reference>
<comment type="subunit">
    <text evidence="10">Monomer.</text>
</comment>
<keyword evidence="6 10" id="KW-0479">Metal-binding</keyword>
<evidence type="ECO:0000256" key="9">
    <source>
        <dbReference type="ARBA" id="ARBA00023078"/>
    </source>
</evidence>
<feature type="chain" id="PRO_5033180483" description="Cytochrome c6" evidence="10">
    <location>
        <begin position="27"/>
        <end position="112"/>
    </location>
</feature>
<gene>
    <name evidence="10 12" type="primary">petJ</name>
</gene>
<dbReference type="GO" id="GO:0009055">
    <property type="term" value="F:electron transfer activity"/>
    <property type="evidence" value="ECO:0007669"/>
    <property type="project" value="UniProtKB-UniRule"/>
</dbReference>
<dbReference type="HAMAP" id="MF_00594">
    <property type="entry name" value="Cytc_PetJ"/>
    <property type="match status" value="1"/>
</dbReference>
<dbReference type="EMBL" id="MW309501">
    <property type="protein sequence ID" value="QSD57022.1"/>
    <property type="molecule type" value="Genomic_DNA"/>
</dbReference>
<feature type="binding site" description="axial binding residue" evidence="10">
    <location>
        <position position="84"/>
    </location>
    <ligand>
        <name>heme c</name>
        <dbReference type="ChEBI" id="CHEBI:61717"/>
    </ligand>
    <ligandPart>
        <name>Fe</name>
        <dbReference type="ChEBI" id="CHEBI:18248"/>
    </ligandPart>
</feature>
<dbReference type="InterPro" id="IPR008168">
    <property type="entry name" value="Cyt_C_IC"/>
</dbReference>
<dbReference type="RefSeq" id="YP_010170881.1">
    <property type="nucleotide sequence ID" value="NC_057618.1"/>
</dbReference>
<dbReference type="Pfam" id="PF13442">
    <property type="entry name" value="Cytochrome_CBB3"/>
    <property type="match status" value="1"/>
</dbReference>
<feature type="binding site" description="covalent" evidence="10">
    <location>
        <position position="40"/>
    </location>
    <ligand>
        <name>heme c</name>
        <dbReference type="ChEBI" id="CHEBI:61717"/>
    </ligand>
</feature>
<evidence type="ECO:0000256" key="5">
    <source>
        <dbReference type="ARBA" id="ARBA00022617"/>
    </source>
</evidence>
<evidence type="ECO:0000256" key="1">
    <source>
        <dbReference type="ARBA" id="ARBA00002347"/>
    </source>
</evidence>
<dbReference type="GO" id="GO:0009543">
    <property type="term" value="C:chloroplast thylakoid lumen"/>
    <property type="evidence" value="ECO:0007669"/>
    <property type="project" value="UniProtKB-SubCell"/>
</dbReference>
<dbReference type="InterPro" id="IPR009056">
    <property type="entry name" value="Cyt_c-like_dom"/>
</dbReference>
<keyword evidence="10" id="KW-0732">Signal</keyword>
<protein>
    <recommendedName>
        <fullName evidence="10">Cytochrome c6</fullName>
    </recommendedName>
    <alternativeName>
        <fullName evidence="10">Cytochrome c-553</fullName>
    </alternativeName>
    <alternativeName>
        <fullName evidence="10">Cytochrome c553</fullName>
    </alternativeName>
    <alternativeName>
        <fullName evidence="10">Soluble cytochrome f</fullName>
    </alternativeName>
</protein>
<evidence type="ECO:0000256" key="8">
    <source>
        <dbReference type="ARBA" id="ARBA00023004"/>
    </source>
</evidence>
<sequence precursor="true">MKLRFLLSLFLGFLLIFLLNTQLVCSQDLAEGEQLFSANCVACHANGLNSVNPEKTLQIKDLEKYSKDSVDAIVTQVTNGYGAMPPFGDRLSEDEVKNVASYVLNQAVNSSW</sequence>
<dbReference type="GO" id="GO:0005506">
    <property type="term" value="F:iron ion binding"/>
    <property type="evidence" value="ECO:0007669"/>
    <property type="project" value="InterPro"/>
</dbReference>
<geneLocation type="chloroplast" evidence="12"/>
<dbReference type="PANTHER" id="PTHR34688:SF2">
    <property type="entry name" value="CYTOCHROME C6, CHLOROPLASTIC"/>
    <property type="match status" value="1"/>
</dbReference>
<evidence type="ECO:0000256" key="6">
    <source>
        <dbReference type="ARBA" id="ARBA00022723"/>
    </source>
</evidence>
<feature type="domain" description="Cytochrome c" evidence="11">
    <location>
        <begin position="27"/>
        <end position="107"/>
    </location>
</feature>
<keyword evidence="8 10" id="KW-0408">Iron</keyword>
<comment type="similarity">
    <text evidence="3 10">Belongs to the cytochrome c family. PetJ subfamily.</text>
</comment>
<dbReference type="Gene3D" id="1.10.760.10">
    <property type="entry name" value="Cytochrome c-like domain"/>
    <property type="match status" value="1"/>
</dbReference>
<organism evidence="12">
    <name type="scientific">Chondria tumulosa</name>
    <dbReference type="NCBI Taxonomy" id="2740715"/>
    <lineage>
        <taxon>Eukaryota</taxon>
        <taxon>Rhodophyta</taxon>
        <taxon>Florideophyceae</taxon>
        <taxon>Rhodymeniophycidae</taxon>
        <taxon>Ceramiales</taxon>
        <taxon>Rhodomelaceae</taxon>
        <taxon>Chondrieae</taxon>
        <taxon>Chondria</taxon>
    </lineage>
</organism>
<dbReference type="AlphaFoldDB" id="A0A896SPP0"/>
<dbReference type="PANTHER" id="PTHR34688">
    <property type="entry name" value="CYTOCHROME C6, CHLOROPLASTIC"/>
    <property type="match status" value="1"/>
</dbReference>
<keyword evidence="5 10" id="KW-0349">Heme</keyword>
<feature type="binding site" description="covalent" evidence="10">
    <location>
        <position position="43"/>
    </location>
    <ligand>
        <name>heme c</name>
        <dbReference type="ChEBI" id="CHEBI:61717"/>
    </ligand>
</feature>
<dbReference type="InterPro" id="IPR023655">
    <property type="entry name" value="Cyt_C6"/>
</dbReference>
<evidence type="ECO:0000256" key="3">
    <source>
        <dbReference type="ARBA" id="ARBA00009650"/>
    </source>
</evidence>
<dbReference type="PROSITE" id="PS51007">
    <property type="entry name" value="CYTC"/>
    <property type="match status" value="1"/>
</dbReference>
<keyword evidence="7 10" id="KW-0249">Electron transport</keyword>
<comment type="PTM">
    <text evidence="10">Binds 1 heme c group per subunit.</text>
</comment>
<dbReference type="GO" id="GO:0020037">
    <property type="term" value="F:heme binding"/>
    <property type="evidence" value="ECO:0007669"/>
    <property type="project" value="InterPro"/>
</dbReference>
<evidence type="ECO:0000256" key="4">
    <source>
        <dbReference type="ARBA" id="ARBA00022448"/>
    </source>
</evidence>
<comment type="function">
    <text evidence="1 10">Functions as an electron carrier between membrane-bound cytochrome b6-f and photosystem I in oxygenic photosynthesis.</text>
</comment>
<accession>A0A896SPP0</accession>
<keyword evidence="12" id="KW-0150">Chloroplast</keyword>
<feature type="binding site" description="axial binding residue" evidence="10">
    <location>
        <position position="44"/>
    </location>
    <ligand>
        <name>heme c</name>
        <dbReference type="ChEBI" id="CHEBI:61717"/>
    </ligand>
    <ligandPart>
        <name>Fe</name>
        <dbReference type="ChEBI" id="CHEBI:18248"/>
    </ligandPart>
</feature>
<evidence type="ECO:0000256" key="2">
    <source>
        <dbReference type="ARBA" id="ARBA00004456"/>
    </source>
</evidence>
<keyword evidence="10" id="KW-0602">Photosynthesis</keyword>
<keyword evidence="9 10" id="KW-0793">Thylakoid</keyword>